<feature type="modified residue" description="4-aspartylphosphate" evidence="13">
    <location>
        <position position="773"/>
    </location>
</feature>
<evidence type="ECO:0000313" key="21">
    <source>
        <dbReference type="Proteomes" id="UP001597380"/>
    </source>
</evidence>
<dbReference type="Pfam" id="PF01627">
    <property type="entry name" value="Hpt"/>
    <property type="match status" value="1"/>
</dbReference>
<evidence type="ECO:0000256" key="4">
    <source>
        <dbReference type="ARBA" id="ARBA00022475"/>
    </source>
</evidence>
<evidence type="ECO:0000256" key="13">
    <source>
        <dbReference type="PROSITE-ProRule" id="PRU00169"/>
    </source>
</evidence>
<dbReference type="InterPro" id="IPR000014">
    <property type="entry name" value="PAS"/>
</dbReference>
<evidence type="ECO:0000256" key="3">
    <source>
        <dbReference type="ARBA" id="ARBA00012438"/>
    </source>
</evidence>
<feature type="domain" description="PAC" evidence="18">
    <location>
        <begin position="396"/>
        <end position="452"/>
    </location>
</feature>
<dbReference type="InterPro" id="IPR003594">
    <property type="entry name" value="HATPase_dom"/>
</dbReference>
<dbReference type="InterPro" id="IPR036890">
    <property type="entry name" value="HATPase_C_sf"/>
</dbReference>
<evidence type="ECO:0000256" key="8">
    <source>
        <dbReference type="ARBA" id="ARBA00022840"/>
    </source>
</evidence>
<dbReference type="RefSeq" id="WP_345339281.1">
    <property type="nucleotide sequence ID" value="NZ_BAABLI010000008.1"/>
</dbReference>
<feature type="coiled-coil region" evidence="14">
    <location>
        <begin position="443"/>
        <end position="474"/>
    </location>
</feature>
<dbReference type="InterPro" id="IPR004358">
    <property type="entry name" value="Sig_transdc_His_kin-like_C"/>
</dbReference>
<feature type="domain" description="HPt" evidence="19">
    <location>
        <begin position="1005"/>
        <end position="1103"/>
    </location>
</feature>
<evidence type="ECO:0000256" key="11">
    <source>
        <dbReference type="ARBA" id="ARBA00023136"/>
    </source>
</evidence>
<keyword evidence="7" id="KW-0547">Nucleotide-binding</keyword>
<dbReference type="PROSITE" id="PS50109">
    <property type="entry name" value="HIS_KIN"/>
    <property type="match status" value="1"/>
</dbReference>
<evidence type="ECO:0000313" key="20">
    <source>
        <dbReference type="EMBL" id="MFD2096335.1"/>
    </source>
</evidence>
<dbReference type="SUPFAM" id="SSF47384">
    <property type="entry name" value="Homodimeric domain of signal transducing histidine kinase"/>
    <property type="match status" value="1"/>
</dbReference>
<dbReference type="PANTHER" id="PTHR45339">
    <property type="entry name" value="HYBRID SIGNAL TRANSDUCTION HISTIDINE KINASE J"/>
    <property type="match status" value="1"/>
</dbReference>
<dbReference type="InterPro" id="IPR000700">
    <property type="entry name" value="PAS-assoc_C"/>
</dbReference>
<dbReference type="SMART" id="SM00387">
    <property type="entry name" value="HATPase_c"/>
    <property type="match status" value="1"/>
</dbReference>
<dbReference type="InterPro" id="IPR013656">
    <property type="entry name" value="PAS_4"/>
</dbReference>
<dbReference type="InterPro" id="IPR011006">
    <property type="entry name" value="CheY-like_superfamily"/>
</dbReference>
<dbReference type="InterPro" id="IPR036097">
    <property type="entry name" value="HisK_dim/P_sf"/>
</dbReference>
<dbReference type="Pfam" id="PF00512">
    <property type="entry name" value="HisKA"/>
    <property type="match status" value="1"/>
</dbReference>
<keyword evidence="8" id="KW-0067">ATP-binding</keyword>
<evidence type="ECO:0000256" key="12">
    <source>
        <dbReference type="PROSITE-ProRule" id="PRU00110"/>
    </source>
</evidence>
<dbReference type="SUPFAM" id="SSF47226">
    <property type="entry name" value="Histidine-containing phosphotransfer domain, HPT domain"/>
    <property type="match status" value="1"/>
</dbReference>
<evidence type="ECO:0000256" key="5">
    <source>
        <dbReference type="ARBA" id="ARBA00022553"/>
    </source>
</evidence>
<feature type="modified residue" description="4-aspartylphosphate" evidence="13">
    <location>
        <position position="914"/>
    </location>
</feature>
<proteinExistence type="predicted"/>
<gene>
    <name evidence="20" type="ORF">ACFSJ3_10100</name>
</gene>
<comment type="subcellular location">
    <subcellularLocation>
        <location evidence="2">Cell membrane</location>
        <topology evidence="2">Multi-pass membrane protein</topology>
    </subcellularLocation>
</comment>
<dbReference type="Pfam" id="PF00072">
    <property type="entry name" value="Response_reg"/>
    <property type="match status" value="2"/>
</dbReference>
<evidence type="ECO:0000259" key="18">
    <source>
        <dbReference type="PROSITE" id="PS50113"/>
    </source>
</evidence>
<evidence type="ECO:0000259" key="19">
    <source>
        <dbReference type="PROSITE" id="PS50894"/>
    </source>
</evidence>
<evidence type="ECO:0000256" key="7">
    <source>
        <dbReference type="ARBA" id="ARBA00022741"/>
    </source>
</evidence>
<dbReference type="CDD" id="cd00082">
    <property type="entry name" value="HisKA"/>
    <property type="match status" value="1"/>
</dbReference>
<dbReference type="PROSITE" id="PS50110">
    <property type="entry name" value="RESPONSE_REGULATORY"/>
    <property type="match status" value="2"/>
</dbReference>
<dbReference type="SUPFAM" id="SSF55785">
    <property type="entry name" value="PYP-like sensor domain (PAS domain)"/>
    <property type="match status" value="1"/>
</dbReference>
<feature type="transmembrane region" description="Helical" evidence="15">
    <location>
        <begin position="301"/>
        <end position="321"/>
    </location>
</feature>
<accession>A0ABW4XMS1</accession>
<feature type="domain" description="Response regulatory" evidence="17">
    <location>
        <begin position="865"/>
        <end position="979"/>
    </location>
</feature>
<dbReference type="InterPro" id="IPR003661">
    <property type="entry name" value="HisK_dim/P_dom"/>
</dbReference>
<comment type="caution">
    <text evidence="20">The sequence shown here is derived from an EMBL/GenBank/DDBJ whole genome shotgun (WGS) entry which is preliminary data.</text>
</comment>
<dbReference type="Gene3D" id="3.30.565.10">
    <property type="entry name" value="Histidine kinase-like ATPase, C-terminal domain"/>
    <property type="match status" value="1"/>
</dbReference>
<dbReference type="CDD" id="cd16922">
    <property type="entry name" value="HATPase_EvgS-ArcB-TorS-like"/>
    <property type="match status" value="1"/>
</dbReference>
<feature type="domain" description="Histidine kinase" evidence="16">
    <location>
        <begin position="481"/>
        <end position="702"/>
    </location>
</feature>
<dbReference type="CDD" id="cd00156">
    <property type="entry name" value="REC"/>
    <property type="match status" value="1"/>
</dbReference>
<name>A0ABW4XMS1_9GAMM</name>
<dbReference type="Gene3D" id="1.20.120.160">
    <property type="entry name" value="HPT domain"/>
    <property type="match status" value="1"/>
</dbReference>
<comment type="catalytic activity">
    <reaction evidence="1">
        <text>ATP + protein L-histidine = ADP + protein N-phospho-L-histidine.</text>
        <dbReference type="EC" id="2.7.13.3"/>
    </reaction>
</comment>
<protein>
    <recommendedName>
        <fullName evidence="3">histidine kinase</fullName>
        <ecNumber evidence="3">2.7.13.3</ecNumber>
    </recommendedName>
</protein>
<feature type="domain" description="Response regulatory" evidence="17">
    <location>
        <begin position="719"/>
        <end position="844"/>
    </location>
</feature>
<dbReference type="PANTHER" id="PTHR45339:SF1">
    <property type="entry name" value="HYBRID SIGNAL TRANSDUCTION HISTIDINE KINASE J"/>
    <property type="match status" value="1"/>
</dbReference>
<evidence type="ECO:0000259" key="17">
    <source>
        <dbReference type="PROSITE" id="PS50110"/>
    </source>
</evidence>
<keyword evidence="5 13" id="KW-0597">Phosphoprotein</keyword>
<dbReference type="NCBIfam" id="TIGR00229">
    <property type="entry name" value="sensory_box"/>
    <property type="match status" value="1"/>
</dbReference>
<reference evidence="21" key="1">
    <citation type="journal article" date="2019" name="Int. J. Syst. Evol. Microbiol.">
        <title>The Global Catalogue of Microorganisms (GCM) 10K type strain sequencing project: providing services to taxonomists for standard genome sequencing and annotation.</title>
        <authorList>
            <consortium name="The Broad Institute Genomics Platform"/>
            <consortium name="The Broad Institute Genome Sequencing Center for Infectious Disease"/>
            <person name="Wu L."/>
            <person name="Ma J."/>
        </authorList>
    </citation>
    <scope>NUCLEOTIDE SEQUENCE [LARGE SCALE GENOMIC DNA]</scope>
    <source>
        <strain evidence="21">CGMCC 1.10992</strain>
    </source>
</reference>
<evidence type="ECO:0000256" key="2">
    <source>
        <dbReference type="ARBA" id="ARBA00004651"/>
    </source>
</evidence>
<dbReference type="PRINTS" id="PR00344">
    <property type="entry name" value="BCTRLSENSOR"/>
</dbReference>
<keyword evidence="4" id="KW-1003">Cell membrane</keyword>
<dbReference type="PROSITE" id="PS50113">
    <property type="entry name" value="PAC"/>
    <property type="match status" value="1"/>
</dbReference>
<evidence type="ECO:0000256" key="14">
    <source>
        <dbReference type="SAM" id="Coils"/>
    </source>
</evidence>
<dbReference type="CDD" id="cd17546">
    <property type="entry name" value="REC_hyHK_CKI1_RcsC-like"/>
    <property type="match status" value="1"/>
</dbReference>
<dbReference type="Gene3D" id="3.40.50.2300">
    <property type="match status" value="2"/>
</dbReference>
<evidence type="ECO:0000256" key="10">
    <source>
        <dbReference type="ARBA" id="ARBA00023012"/>
    </source>
</evidence>
<dbReference type="EC" id="2.7.13.3" evidence="3"/>
<evidence type="ECO:0000256" key="1">
    <source>
        <dbReference type="ARBA" id="ARBA00000085"/>
    </source>
</evidence>
<dbReference type="InterPro" id="IPR005467">
    <property type="entry name" value="His_kinase_dom"/>
</dbReference>
<keyword evidence="14" id="KW-0175">Coiled coil</keyword>
<keyword evidence="9 15" id="KW-1133">Transmembrane helix</keyword>
<dbReference type="Pfam" id="PF02518">
    <property type="entry name" value="HATPase_c"/>
    <property type="match status" value="1"/>
</dbReference>
<keyword evidence="6 15" id="KW-0812">Transmembrane</keyword>
<dbReference type="InterPro" id="IPR008207">
    <property type="entry name" value="Sig_transdc_His_kin_Hpt_dom"/>
</dbReference>
<dbReference type="Gene3D" id="1.10.287.130">
    <property type="match status" value="1"/>
</dbReference>
<dbReference type="Pfam" id="PF08448">
    <property type="entry name" value="PAS_4"/>
    <property type="match status" value="1"/>
</dbReference>
<dbReference type="CDD" id="cd18773">
    <property type="entry name" value="PDC1_HK_sensor"/>
    <property type="match status" value="1"/>
</dbReference>
<organism evidence="20 21">
    <name type="scientific">Corallincola platygyrae</name>
    <dbReference type="NCBI Taxonomy" id="1193278"/>
    <lineage>
        <taxon>Bacteria</taxon>
        <taxon>Pseudomonadati</taxon>
        <taxon>Pseudomonadota</taxon>
        <taxon>Gammaproteobacteria</taxon>
        <taxon>Alteromonadales</taxon>
        <taxon>Psychromonadaceae</taxon>
        <taxon>Corallincola</taxon>
    </lineage>
</organism>
<keyword evidence="11 15" id="KW-0472">Membrane</keyword>
<evidence type="ECO:0000256" key="6">
    <source>
        <dbReference type="ARBA" id="ARBA00022692"/>
    </source>
</evidence>
<dbReference type="InterPro" id="IPR001789">
    <property type="entry name" value="Sig_transdc_resp-reg_receiver"/>
</dbReference>
<keyword evidence="10" id="KW-0902">Two-component regulatory system</keyword>
<dbReference type="SMART" id="SM00448">
    <property type="entry name" value="REC"/>
    <property type="match status" value="2"/>
</dbReference>
<dbReference type="SMART" id="SM00388">
    <property type="entry name" value="HisKA"/>
    <property type="match status" value="1"/>
</dbReference>
<dbReference type="PROSITE" id="PS50894">
    <property type="entry name" value="HPT"/>
    <property type="match status" value="1"/>
</dbReference>
<dbReference type="InterPro" id="IPR035965">
    <property type="entry name" value="PAS-like_dom_sf"/>
</dbReference>
<evidence type="ECO:0000259" key="16">
    <source>
        <dbReference type="PROSITE" id="PS50109"/>
    </source>
</evidence>
<keyword evidence="21" id="KW-1185">Reference proteome</keyword>
<dbReference type="InterPro" id="IPR036641">
    <property type="entry name" value="HPT_dom_sf"/>
</dbReference>
<dbReference type="PROSITE" id="PS50007">
    <property type="entry name" value="PIPLC_X_DOMAIN"/>
    <property type="match status" value="1"/>
</dbReference>
<feature type="modified residue" description="Phosphohistidine" evidence="12">
    <location>
        <position position="1044"/>
    </location>
</feature>
<dbReference type="Proteomes" id="UP001597380">
    <property type="component" value="Unassembled WGS sequence"/>
</dbReference>
<evidence type="ECO:0000256" key="15">
    <source>
        <dbReference type="SAM" id="Phobius"/>
    </source>
</evidence>
<dbReference type="Gene3D" id="3.30.450.20">
    <property type="entry name" value="PAS domain"/>
    <property type="match status" value="2"/>
</dbReference>
<dbReference type="SUPFAM" id="SSF55874">
    <property type="entry name" value="ATPase domain of HSP90 chaperone/DNA topoisomerase II/histidine kinase"/>
    <property type="match status" value="1"/>
</dbReference>
<dbReference type="EMBL" id="JBHUHT010000012">
    <property type="protein sequence ID" value="MFD2096335.1"/>
    <property type="molecule type" value="Genomic_DNA"/>
</dbReference>
<sequence length="1187" mass="132196">MSKQQQAASLQTVLRITHQGLLSWHDQQINTLTALINNPIYLPLANQLRLLPKDASLISVSPAHTTLHMQVMPMLREMNFSGYELVDANGIVISSNDEARVTQASGLLEQGPLFRRLMQGNTVISEPLPAPNRPSHTNIIVAAPLFDNADNVIAALLIEQDAEISLGKILKRGRQGESGEAYAFTREGLMLTSSRFEPQLRSLGLLEADQRANLNLMLTDPGYRLTPQQKARNNASQPLTSMVKQAVKYGSGFDVDGYRDYRGELVTGAWLWDDELGFGIAVEMDVNEAYAQSRQGVISSIGWTVLLAIGTLTFAIVMVRFRRRMQKQDHLLTELINRAPVQLSIKDLDGRYLMVNDALASRFAVDKKSLVGAKVEDYMPHPEARSIRMHDTEVLETAEVKLFEETFDMGGQREVLRTVRFPLFDLDGKVEALCAVAVDVTEQVMLREELHQLNEELERRVAERSLEAIQANQAKSEFVANMSHEIRTPMNAVLGMVQLLYNTPLTSQQKDYVDKAQLSAKALLQIINDILDFSKIEAGKLALEKIEFQLDKILDQAISLTAHRLVGKEVELMLDVDEVVPKYLLGDPLRLTQVLTNLLSNATKFTTQGEITLRVRGVQVGKHNANLVFEVHDTGIGIESERLETLFSPFEQADGSTTREFGGTGLGLSICKRLVELMGGQITVTSEVGEGTCFRFTLSMPTAEQSSVTKASSALKGKLALVVDDSAGARGIYANMLQSFGMEVFEARDGEAALTEVVRRAQSGTPYQLLLVDWKMPRMDGLQLLDQLLAMQKDNPVFAMPQVLMMTAFGYEDEFARQVHPLSSKTLYKPFTPSALFDQLCDMFDLKPVQDAGKSMQMIDLTQRRILLVEDNPINQQVASELLASRGADVDVASNGRQAIAMTQNGDYELILMDIQMPEMDGLEATQNLRELGSELPIIAMTAHAMNEDKEKSLAAGMNDHINKPIDPELMFSVIKRWLPEQRQPSGEQESLFDSTFALGQCSGNETLLGNALRSFVGEAAKSMEAIAGFHKAKELELLAQTLHKLRGSASNLGMVKLVEGTRLGESLCSEGKPSHEYEGWVTDFRLLFQQTIQSVKKYLEQHQDSSIRVVPVPRDTLLDRLEGLRTRIQQGEYIDDQEIARLKASFRAGEDSALFERLSRSLFSLDQEAALGYLEQLLELLRARYR</sequence>
<dbReference type="SUPFAM" id="SSF52172">
    <property type="entry name" value="CheY-like"/>
    <property type="match status" value="2"/>
</dbReference>
<evidence type="ECO:0000256" key="9">
    <source>
        <dbReference type="ARBA" id="ARBA00022989"/>
    </source>
</evidence>